<evidence type="ECO:0000313" key="1">
    <source>
        <dbReference type="EMBL" id="CDW44615.1"/>
    </source>
</evidence>
<sequence length="55" mass="6409">NVIQLSCSPSKHYSNCQAYNVDFRVFLTCPKYTRFSSLIITPTNYQPYSTYFIST</sequence>
<dbReference type="AlphaFoldDB" id="A0A0K2V2S5"/>
<organism evidence="1">
    <name type="scientific">Lepeophtheirus salmonis</name>
    <name type="common">Salmon louse</name>
    <name type="synonym">Caligus salmonis</name>
    <dbReference type="NCBI Taxonomy" id="72036"/>
    <lineage>
        <taxon>Eukaryota</taxon>
        <taxon>Metazoa</taxon>
        <taxon>Ecdysozoa</taxon>
        <taxon>Arthropoda</taxon>
        <taxon>Crustacea</taxon>
        <taxon>Multicrustacea</taxon>
        <taxon>Hexanauplia</taxon>
        <taxon>Copepoda</taxon>
        <taxon>Siphonostomatoida</taxon>
        <taxon>Caligidae</taxon>
        <taxon>Lepeophtheirus</taxon>
    </lineage>
</organism>
<feature type="non-terminal residue" evidence="1">
    <location>
        <position position="1"/>
    </location>
</feature>
<reference evidence="1" key="1">
    <citation type="submission" date="2014-05" db="EMBL/GenBank/DDBJ databases">
        <authorList>
            <person name="Chronopoulou M."/>
        </authorList>
    </citation>
    <scope>NUCLEOTIDE SEQUENCE</scope>
    <source>
        <tissue evidence="1">Whole organism</tissue>
    </source>
</reference>
<dbReference type="EMBL" id="HACA01027254">
    <property type="protein sequence ID" value="CDW44615.1"/>
    <property type="molecule type" value="Transcribed_RNA"/>
</dbReference>
<protein>
    <submittedName>
        <fullName evidence="1">Uncharacterized protein</fullName>
    </submittedName>
</protein>
<accession>A0A0K2V2S5</accession>
<proteinExistence type="predicted"/>
<name>A0A0K2V2S5_LEPSM</name>